<feature type="signal peptide" evidence="1">
    <location>
        <begin position="1"/>
        <end position="20"/>
    </location>
</feature>
<dbReference type="SUPFAM" id="SSF89392">
    <property type="entry name" value="Prokaryotic lipoproteins and lipoprotein localization factors"/>
    <property type="match status" value="1"/>
</dbReference>
<dbReference type="PANTHER" id="PTHR37507">
    <property type="entry name" value="SPORULATION PROTEIN YDCC"/>
    <property type="match status" value="1"/>
</dbReference>
<protein>
    <recommendedName>
        <fullName evidence="2">Uncharacterized protein TP-0789 domain-containing protein</fullName>
    </recommendedName>
</protein>
<evidence type="ECO:0000259" key="2">
    <source>
        <dbReference type="Pfam" id="PF17131"/>
    </source>
</evidence>
<dbReference type="Proteomes" id="UP000178417">
    <property type="component" value="Unassembled WGS sequence"/>
</dbReference>
<dbReference type="Pfam" id="PF17131">
    <property type="entry name" value="LolA_like"/>
    <property type="match status" value="1"/>
</dbReference>
<dbReference type="EMBL" id="MEUB01000044">
    <property type="protein sequence ID" value="OGC21385.1"/>
    <property type="molecule type" value="Genomic_DNA"/>
</dbReference>
<accession>A0A1F4SLU6</accession>
<evidence type="ECO:0000256" key="1">
    <source>
        <dbReference type="SAM" id="SignalP"/>
    </source>
</evidence>
<dbReference type="InterPro" id="IPR033399">
    <property type="entry name" value="TP_0789-like"/>
</dbReference>
<feature type="chain" id="PRO_5009514419" description="Uncharacterized protein TP-0789 domain-containing protein" evidence="1">
    <location>
        <begin position="21"/>
        <end position="240"/>
    </location>
</feature>
<organism evidence="3 4">
    <name type="scientific">candidate division WOR-1 bacterium RIFOXYB2_FULL_37_13</name>
    <dbReference type="NCBI Taxonomy" id="1802579"/>
    <lineage>
        <taxon>Bacteria</taxon>
        <taxon>Bacillati</taxon>
        <taxon>Saganbacteria</taxon>
    </lineage>
</organism>
<gene>
    <name evidence="3" type="ORF">A2310_01290</name>
</gene>
<dbReference type="CDD" id="cd16329">
    <property type="entry name" value="LolA_like"/>
    <property type="match status" value="1"/>
</dbReference>
<sequence length="240" mass="27202">MKKFWVFLSVFLFISSIAFAAPTAEEIVSKIHENQNKINSMSAKIVTTIKSDKNSKAIEQKGIMKTKGHGKVLIEMEKPVKQVTIINGDKMFVENKSTGQKFVQDLSKIRQQTGQKNVGGDPFDQTKILDNFNLSLEEKGFFKKSYIITGIPKDKSSLFSKIKFYVDASRSVPTKLEIYDANDKLVTQADVEYKNIKNIWVLSKNTSWVEVPGGKMEVTMKLEDVKINESISDSEFEIKE</sequence>
<dbReference type="Gene3D" id="2.50.20.10">
    <property type="entry name" value="Lipoprotein localisation LolA/LolB/LppX"/>
    <property type="match status" value="1"/>
</dbReference>
<evidence type="ECO:0000313" key="3">
    <source>
        <dbReference type="EMBL" id="OGC21385.1"/>
    </source>
</evidence>
<comment type="caution">
    <text evidence="3">The sequence shown here is derived from an EMBL/GenBank/DDBJ whole genome shotgun (WGS) entry which is preliminary data.</text>
</comment>
<feature type="domain" description="Uncharacterized protein TP-0789" evidence="2">
    <location>
        <begin position="130"/>
        <end position="237"/>
    </location>
</feature>
<reference evidence="3 4" key="1">
    <citation type="journal article" date="2016" name="Nat. Commun.">
        <title>Thousands of microbial genomes shed light on interconnected biogeochemical processes in an aquifer system.</title>
        <authorList>
            <person name="Anantharaman K."/>
            <person name="Brown C.T."/>
            <person name="Hug L.A."/>
            <person name="Sharon I."/>
            <person name="Castelle C.J."/>
            <person name="Probst A.J."/>
            <person name="Thomas B.C."/>
            <person name="Singh A."/>
            <person name="Wilkins M.J."/>
            <person name="Karaoz U."/>
            <person name="Brodie E.L."/>
            <person name="Williams K.H."/>
            <person name="Hubbard S.S."/>
            <person name="Banfield J.F."/>
        </authorList>
    </citation>
    <scope>NUCLEOTIDE SEQUENCE [LARGE SCALE GENOMIC DNA]</scope>
</reference>
<keyword evidence="1" id="KW-0732">Signal</keyword>
<dbReference type="InterPro" id="IPR052944">
    <property type="entry name" value="Sporulation_related"/>
</dbReference>
<evidence type="ECO:0000313" key="4">
    <source>
        <dbReference type="Proteomes" id="UP000178417"/>
    </source>
</evidence>
<name>A0A1F4SLU6_UNCSA</name>
<dbReference type="PANTHER" id="PTHR37507:SF2">
    <property type="entry name" value="SPORULATION PROTEIN YDCC"/>
    <property type="match status" value="1"/>
</dbReference>
<proteinExistence type="predicted"/>
<dbReference type="InterPro" id="IPR029046">
    <property type="entry name" value="LolA/LolB/LppX"/>
</dbReference>
<dbReference type="AlphaFoldDB" id="A0A1F4SLU6"/>